<feature type="domain" description="Polysaccharide pyruvyl transferase" evidence="1">
    <location>
        <begin position="39"/>
        <end position="318"/>
    </location>
</feature>
<dbReference type="AlphaFoldDB" id="A0A255YJM1"/>
<gene>
    <name evidence="2" type="ORF">CHU93_08710</name>
</gene>
<dbReference type="OrthoDB" id="1814359at2"/>
<reference evidence="2 3" key="1">
    <citation type="submission" date="2017-07" db="EMBL/GenBank/DDBJ databases">
        <title>Sandarakinorhabdus cyanobacteriorum sp. nov., a novel bacterium isolated from cyanobacterial aggregates in a eutrophic lake.</title>
        <authorList>
            <person name="Cai H."/>
        </authorList>
    </citation>
    <scope>NUCLEOTIDE SEQUENCE [LARGE SCALE GENOMIC DNA]</scope>
    <source>
        <strain evidence="2 3">TH057</strain>
    </source>
</reference>
<dbReference type="Pfam" id="PF04230">
    <property type="entry name" value="PS_pyruv_trans"/>
    <property type="match status" value="1"/>
</dbReference>
<dbReference type="GO" id="GO:0016740">
    <property type="term" value="F:transferase activity"/>
    <property type="evidence" value="ECO:0007669"/>
    <property type="project" value="UniProtKB-KW"/>
</dbReference>
<comment type="caution">
    <text evidence="2">The sequence shown here is derived from an EMBL/GenBank/DDBJ whole genome shotgun (WGS) entry which is preliminary data.</text>
</comment>
<evidence type="ECO:0000313" key="3">
    <source>
        <dbReference type="Proteomes" id="UP000216991"/>
    </source>
</evidence>
<dbReference type="PANTHER" id="PTHR36836:SF1">
    <property type="entry name" value="COLANIC ACID BIOSYNTHESIS PROTEIN WCAK"/>
    <property type="match status" value="1"/>
</dbReference>
<dbReference type="InterPro" id="IPR007345">
    <property type="entry name" value="Polysacch_pyruvyl_Trfase"/>
</dbReference>
<organism evidence="2 3">
    <name type="scientific">Sandarakinorhabdus cyanobacteriorum</name>
    <dbReference type="NCBI Taxonomy" id="1981098"/>
    <lineage>
        <taxon>Bacteria</taxon>
        <taxon>Pseudomonadati</taxon>
        <taxon>Pseudomonadota</taxon>
        <taxon>Alphaproteobacteria</taxon>
        <taxon>Sphingomonadales</taxon>
        <taxon>Sphingosinicellaceae</taxon>
        <taxon>Sandarakinorhabdus</taxon>
    </lineage>
</organism>
<evidence type="ECO:0000259" key="1">
    <source>
        <dbReference type="Pfam" id="PF04230"/>
    </source>
</evidence>
<dbReference type="EMBL" id="NOXT01000108">
    <property type="protein sequence ID" value="OYQ28765.1"/>
    <property type="molecule type" value="Genomic_DNA"/>
</dbReference>
<sequence length="389" mass="41586">MPAAEIRVGLLWHAANASNLGMGALTAGNLALARRAATQAGINARFVIISARDPGPLAEPGLALEQRDVTGRYMIDPRGLLADARACDIMLDISAGDSFTDIYPNKRFAYITGTKIVPILMGTPLVLSPQTIGPFSRQPHSAIAAWICRKARAVFPRDGLSMAALQQLAPDVPATQVVDVAFALPFTRRAKTPERLQIGLNVSGLLMNGGYAGGNQYGLGYDYAALTRRLIETLLARGDCDIHLVPHVIAPHMPNDDDAAASDRLKAQYPALHRHPDFQSASAAKSFISGLDFLTGARMHATIGAFSSGVPVVPISYSRKFEGLFGGFGYDWLVRRDMDDEAALAQILTGIDRRAELATAIAAAQPRINAGLKTYVDALAGLFASIARR</sequence>
<dbReference type="PANTHER" id="PTHR36836">
    <property type="entry name" value="COLANIC ACID BIOSYNTHESIS PROTEIN WCAK"/>
    <property type="match status" value="1"/>
</dbReference>
<dbReference type="Proteomes" id="UP000216991">
    <property type="component" value="Unassembled WGS sequence"/>
</dbReference>
<accession>A0A255YJM1</accession>
<protein>
    <submittedName>
        <fullName evidence="2">Polysaccharide pyruvyl transferase family protein</fullName>
    </submittedName>
</protein>
<dbReference type="RefSeq" id="WP_086117532.1">
    <property type="nucleotide sequence ID" value="NZ_NOXT01000108.1"/>
</dbReference>
<keyword evidence="2" id="KW-0808">Transferase</keyword>
<keyword evidence="3" id="KW-1185">Reference proteome</keyword>
<evidence type="ECO:0000313" key="2">
    <source>
        <dbReference type="EMBL" id="OYQ28765.1"/>
    </source>
</evidence>
<proteinExistence type="predicted"/>
<name>A0A255YJM1_9SPHN</name>